<keyword evidence="1" id="KW-1133">Transmembrane helix</keyword>
<proteinExistence type="predicted"/>
<gene>
    <name evidence="2" type="ORF">SDC9_197761</name>
</gene>
<accession>A0A645IFR8</accession>
<dbReference type="EMBL" id="VSSQ01114018">
    <property type="protein sequence ID" value="MPN50135.1"/>
    <property type="molecule type" value="Genomic_DNA"/>
</dbReference>
<keyword evidence="1" id="KW-0472">Membrane</keyword>
<keyword evidence="1" id="KW-0812">Transmembrane</keyword>
<organism evidence="2">
    <name type="scientific">bioreactor metagenome</name>
    <dbReference type="NCBI Taxonomy" id="1076179"/>
    <lineage>
        <taxon>unclassified sequences</taxon>
        <taxon>metagenomes</taxon>
        <taxon>ecological metagenomes</taxon>
    </lineage>
</organism>
<evidence type="ECO:0000313" key="2">
    <source>
        <dbReference type="EMBL" id="MPN50135.1"/>
    </source>
</evidence>
<reference evidence="2" key="1">
    <citation type="submission" date="2019-08" db="EMBL/GenBank/DDBJ databases">
        <authorList>
            <person name="Kucharzyk K."/>
            <person name="Murdoch R.W."/>
            <person name="Higgins S."/>
            <person name="Loffler F."/>
        </authorList>
    </citation>
    <scope>NUCLEOTIDE SEQUENCE</scope>
</reference>
<evidence type="ECO:0000256" key="1">
    <source>
        <dbReference type="SAM" id="Phobius"/>
    </source>
</evidence>
<sequence length="158" mass="18567">MPYQFFKIGFFSGIFFSFFLFQILRRISVFFAKKCREKRKKKQAEKEKDIQKNGRWTRKNNAEEIKNAIELAVAGVPDLSIFRSRLEKMGILTIFVPENAKSKCVVDGISGIIFRKIGTEEEISGSSIGWRWKWLRKHVAKVDIDVTSEKFNREINYF</sequence>
<name>A0A645IFR8_9ZZZZ</name>
<dbReference type="AlphaFoldDB" id="A0A645IFR8"/>
<feature type="transmembrane region" description="Helical" evidence="1">
    <location>
        <begin position="6"/>
        <end position="32"/>
    </location>
</feature>
<protein>
    <submittedName>
        <fullName evidence="2">Uncharacterized protein</fullName>
    </submittedName>
</protein>
<comment type="caution">
    <text evidence="2">The sequence shown here is derived from an EMBL/GenBank/DDBJ whole genome shotgun (WGS) entry which is preliminary data.</text>
</comment>